<keyword evidence="4" id="KW-1185">Reference proteome</keyword>
<dbReference type="Pfam" id="PF15251">
    <property type="entry name" value="TAPR1-like"/>
    <property type="match status" value="1"/>
</dbReference>
<dbReference type="PhylomeDB" id="A7SLC0"/>
<protein>
    <submittedName>
        <fullName evidence="3">Uncharacterized protein</fullName>
    </submittedName>
</protein>
<evidence type="ECO:0000313" key="4">
    <source>
        <dbReference type="Proteomes" id="UP000001593"/>
    </source>
</evidence>
<dbReference type="AlphaFoldDB" id="A7SLC0"/>
<dbReference type="EMBL" id="DS469697">
    <property type="protein sequence ID" value="EDO35467.1"/>
    <property type="molecule type" value="Genomic_DNA"/>
</dbReference>
<feature type="non-terminal residue" evidence="3">
    <location>
        <position position="148"/>
    </location>
</feature>
<evidence type="ECO:0000313" key="3">
    <source>
        <dbReference type="EMBL" id="EDO35467.1"/>
    </source>
</evidence>
<gene>
    <name evidence="3" type="ORF">NEMVEDRAFT_v1g122677</name>
</gene>
<evidence type="ECO:0000256" key="2">
    <source>
        <dbReference type="ARBA" id="ARBA00023242"/>
    </source>
</evidence>
<dbReference type="InParanoid" id="A7SLC0"/>
<dbReference type="Proteomes" id="UP000001593">
    <property type="component" value="Unassembled WGS sequence"/>
</dbReference>
<evidence type="ECO:0000256" key="1">
    <source>
        <dbReference type="ARBA" id="ARBA00004123"/>
    </source>
</evidence>
<dbReference type="InterPro" id="IPR040308">
    <property type="entry name" value="HAPR1"/>
</dbReference>
<dbReference type="OrthoDB" id="5823474at2759"/>
<dbReference type="GO" id="GO:0005634">
    <property type="term" value="C:nucleus"/>
    <property type="evidence" value="ECO:0007669"/>
    <property type="project" value="UniProtKB-SubCell"/>
</dbReference>
<reference evidence="3 4" key="1">
    <citation type="journal article" date="2007" name="Science">
        <title>Sea anemone genome reveals ancestral eumetazoan gene repertoire and genomic organization.</title>
        <authorList>
            <person name="Putnam N.H."/>
            <person name="Srivastava M."/>
            <person name="Hellsten U."/>
            <person name="Dirks B."/>
            <person name="Chapman J."/>
            <person name="Salamov A."/>
            <person name="Terry A."/>
            <person name="Shapiro H."/>
            <person name="Lindquist E."/>
            <person name="Kapitonov V.V."/>
            <person name="Jurka J."/>
            <person name="Genikhovich G."/>
            <person name="Grigoriev I.V."/>
            <person name="Lucas S.M."/>
            <person name="Steele R.E."/>
            <person name="Finnerty J.R."/>
            <person name="Technau U."/>
            <person name="Martindale M.Q."/>
            <person name="Rokhsar D.S."/>
        </authorList>
    </citation>
    <scope>NUCLEOTIDE SEQUENCE [LARGE SCALE GENOMIC DNA]</scope>
    <source>
        <strain evidence="4">CH2 X CH6</strain>
    </source>
</reference>
<dbReference type="PANTHER" id="PTHR31624">
    <property type="entry name" value="UPF0472 PROTEIN C16ORF72"/>
    <property type="match status" value="1"/>
</dbReference>
<dbReference type="InterPro" id="IPR029196">
    <property type="entry name" value="HAPSTR1-like"/>
</dbReference>
<dbReference type="eggNOG" id="ENOG502QPPE">
    <property type="taxonomic scope" value="Eukaryota"/>
</dbReference>
<dbReference type="KEGG" id="nve:5506895"/>
<sequence length="148" mass="17283">MDGKDRDINESSEEPWGYSHWERQCIEEVESRPDLDEQTVAEKEQALQRLWMAFQNAAMACAQLYKERQNTNHTCGGRLWTPFQDTANTVALLYKEGLDLHKYGLEAGHQTGCCRRNKDLLSWAKKKRKLIRRDELLSYLAGRSPPRR</sequence>
<accession>A7SLC0</accession>
<name>A7SLC0_NEMVE</name>
<dbReference type="STRING" id="45351.A7SLC0"/>
<organism evidence="3 4">
    <name type="scientific">Nematostella vectensis</name>
    <name type="common">Starlet sea anemone</name>
    <dbReference type="NCBI Taxonomy" id="45351"/>
    <lineage>
        <taxon>Eukaryota</taxon>
        <taxon>Metazoa</taxon>
        <taxon>Cnidaria</taxon>
        <taxon>Anthozoa</taxon>
        <taxon>Hexacorallia</taxon>
        <taxon>Actiniaria</taxon>
        <taxon>Edwardsiidae</taxon>
        <taxon>Nematostella</taxon>
    </lineage>
</organism>
<dbReference type="HOGENOM" id="CLU_081329_1_0_1"/>
<dbReference type="OMA" id="YFAHIEN"/>
<dbReference type="PANTHER" id="PTHR31624:SF4">
    <property type="entry name" value="CHROMOSOME 16 OPEN READING FRAME 72"/>
    <property type="match status" value="1"/>
</dbReference>
<comment type="subcellular location">
    <subcellularLocation>
        <location evidence="1">Nucleus</location>
    </subcellularLocation>
</comment>
<proteinExistence type="predicted"/>
<keyword evidence="2" id="KW-0539">Nucleus</keyword>